<keyword evidence="2" id="KW-1185">Reference proteome</keyword>
<dbReference type="Proteomes" id="UP000789860">
    <property type="component" value="Unassembled WGS sequence"/>
</dbReference>
<proteinExistence type="predicted"/>
<dbReference type="EMBL" id="CAJVPM010036848">
    <property type="protein sequence ID" value="CAG8693863.1"/>
    <property type="molecule type" value="Genomic_DNA"/>
</dbReference>
<accession>A0ACA9P7M4</accession>
<evidence type="ECO:0000313" key="2">
    <source>
        <dbReference type="Proteomes" id="UP000789860"/>
    </source>
</evidence>
<protein>
    <submittedName>
        <fullName evidence="1">8190_t:CDS:1</fullName>
    </submittedName>
</protein>
<comment type="caution">
    <text evidence="1">The sequence shown here is derived from an EMBL/GenBank/DDBJ whole genome shotgun (WGS) entry which is preliminary data.</text>
</comment>
<reference evidence="1" key="1">
    <citation type="submission" date="2021-06" db="EMBL/GenBank/DDBJ databases">
        <authorList>
            <person name="Kallberg Y."/>
            <person name="Tangrot J."/>
            <person name="Rosling A."/>
        </authorList>
    </citation>
    <scope>NUCLEOTIDE SEQUENCE</scope>
    <source>
        <strain evidence="1">AU212A</strain>
    </source>
</reference>
<feature type="non-terminal residue" evidence="1">
    <location>
        <position position="71"/>
    </location>
</feature>
<evidence type="ECO:0000313" key="1">
    <source>
        <dbReference type="EMBL" id="CAG8693863.1"/>
    </source>
</evidence>
<organism evidence="1 2">
    <name type="scientific">Scutellospora calospora</name>
    <dbReference type="NCBI Taxonomy" id="85575"/>
    <lineage>
        <taxon>Eukaryota</taxon>
        <taxon>Fungi</taxon>
        <taxon>Fungi incertae sedis</taxon>
        <taxon>Mucoromycota</taxon>
        <taxon>Glomeromycotina</taxon>
        <taxon>Glomeromycetes</taxon>
        <taxon>Diversisporales</taxon>
        <taxon>Gigasporaceae</taxon>
        <taxon>Scutellospora</taxon>
    </lineage>
</organism>
<gene>
    <name evidence="1" type="ORF">SCALOS_LOCUS10239</name>
</gene>
<name>A0ACA9P7M4_9GLOM</name>
<sequence>MIEGLWAVVKSEVVQTGLYSSLLSIQNKLLYRFNEKINSHTVVRLWKRALSYAKKYKEFDKEILFIDNELD</sequence>